<dbReference type="InterPro" id="IPR036249">
    <property type="entry name" value="Thioredoxin-like_sf"/>
</dbReference>
<evidence type="ECO:0000313" key="4">
    <source>
        <dbReference type="Proteomes" id="UP000258613"/>
    </source>
</evidence>
<proteinExistence type="predicted"/>
<evidence type="ECO:0000313" key="5">
    <source>
        <dbReference type="Proteomes" id="UP000258707"/>
    </source>
</evidence>
<evidence type="ECO:0000313" key="3">
    <source>
        <dbReference type="EMBL" id="AXR81698.1"/>
    </source>
</evidence>
<reference evidence="3" key="3">
    <citation type="journal article" date="2019" name="Int. J. Syst. Evol. Microbiol.">
        <title>Natronolimnobius sulfurireducens sp. nov. and Halalkaliarchaeum desulfuricum gen. nov., sp. nov., the first sulfur-respiring alkaliphilic haloarchaea from hypersaline alkaline lakes.</title>
        <authorList>
            <person name="Sorokin D.Y."/>
            <person name="Yakimov M."/>
            <person name="Messina E."/>
            <person name="Merkel A.Y."/>
            <person name="Bale N.J."/>
            <person name="Sinninghe Damste J.S."/>
        </authorList>
    </citation>
    <scope>NUCLEOTIDE SEQUENCE</scope>
    <source>
        <strain evidence="3">AArc-Mg</strain>
        <strain evidence="2">AArc1</strain>
    </source>
</reference>
<dbReference type="PROSITE" id="PS51352">
    <property type="entry name" value="THIOREDOXIN_2"/>
    <property type="match status" value="1"/>
</dbReference>
<dbReference type="EMBL" id="CP027033">
    <property type="protein sequence ID" value="AXR81698.1"/>
    <property type="molecule type" value="Genomic_DNA"/>
</dbReference>
<dbReference type="GO" id="GO:0016853">
    <property type="term" value="F:isomerase activity"/>
    <property type="evidence" value="ECO:0007669"/>
    <property type="project" value="UniProtKB-KW"/>
</dbReference>
<evidence type="ECO:0000313" key="2">
    <source>
        <dbReference type="EMBL" id="AXR78270.1"/>
    </source>
</evidence>
<gene>
    <name evidence="2" type="ORF">AArc1_1950</name>
    <name evidence="3" type="ORF">AArcMg_1688</name>
</gene>
<dbReference type="KEGG" id="nan:AArc1_1950"/>
<dbReference type="KEGG" id="nag:AArcMg_1688"/>
<keyword evidence="3" id="KW-0413">Isomerase</keyword>
<accession>A0A346PQA3</accession>
<dbReference type="Pfam" id="PF00085">
    <property type="entry name" value="Thioredoxin"/>
    <property type="match status" value="1"/>
</dbReference>
<dbReference type="Proteomes" id="UP000258613">
    <property type="component" value="Chromosome"/>
</dbReference>
<sequence>MGMSLETMQPNPTWDAASYEDAVATLEAHADDLVYKVWGGDWCKDCRKLLPDFGAALEAAGVPDDNIEEIAVDQDKQGPGVDEYGIEYIPTIVVERVSDGPDEDDGEEVVRFVEKEDLPPAIWVAEQLEDALDDD</sequence>
<dbReference type="Proteomes" id="UP000258707">
    <property type="component" value="Chromosome"/>
</dbReference>
<dbReference type="InterPro" id="IPR013766">
    <property type="entry name" value="Thioredoxin_domain"/>
</dbReference>
<reference evidence="5" key="1">
    <citation type="submission" date="2017-10" db="EMBL/GenBank/DDBJ databases">
        <title>Phenotypic and genomic properties of facultatively anaerobic sulfur-reducing natronoarchaea from hypersaline soda lakes.</title>
        <authorList>
            <person name="Sorokin D.Y."/>
            <person name="Kublanov I.V."/>
            <person name="Roman P."/>
            <person name="Sinninghe Damste J.S."/>
            <person name="Golyshin P.N."/>
            <person name="Rojo D."/>
            <person name="Ciordia S."/>
            <person name="Mena Md.C."/>
            <person name="Ferrer M."/>
            <person name="Messina E."/>
            <person name="Smedile F."/>
            <person name="La Spada G."/>
            <person name="La Cono V."/>
            <person name="Yakimov M.M."/>
        </authorList>
    </citation>
    <scope>NUCLEOTIDE SEQUENCE [LARGE SCALE GENOMIC DNA]</scope>
    <source>
        <strain evidence="5">AArc1</strain>
    </source>
</reference>
<keyword evidence="4" id="KW-1185">Reference proteome</keyword>
<name>A0A346PQA3_9EURY</name>
<dbReference type="EMBL" id="CP024047">
    <property type="protein sequence ID" value="AXR78270.1"/>
    <property type="molecule type" value="Genomic_DNA"/>
</dbReference>
<evidence type="ECO:0000259" key="1">
    <source>
        <dbReference type="PROSITE" id="PS51352"/>
    </source>
</evidence>
<reference evidence="4" key="2">
    <citation type="submission" date="2018-02" db="EMBL/GenBank/DDBJ databases">
        <title>Phenotypic and genomic properties of facultatively anaerobic sulfur-reducing natronoarchaea from hypersaline soda lakes.</title>
        <authorList>
            <person name="Sorokin D.Y."/>
            <person name="Kublanov I.V."/>
            <person name="Roman P."/>
            <person name="Sinninghe Damste J.S."/>
            <person name="Golyshin P.N."/>
            <person name="Rojo D."/>
            <person name="Ciordia S."/>
            <person name="Mena M.D.C."/>
            <person name="Ferrer M."/>
            <person name="Messina E."/>
            <person name="Smedile F."/>
            <person name="La Spada G."/>
            <person name="La Cono V."/>
            <person name="Yakimov M.M."/>
        </authorList>
    </citation>
    <scope>NUCLEOTIDE SEQUENCE [LARGE SCALE GENOMIC DNA]</scope>
    <source>
        <strain evidence="4">AArc-Mg</strain>
    </source>
</reference>
<dbReference type="AlphaFoldDB" id="A0A346PQA3"/>
<dbReference type="Gene3D" id="3.40.30.10">
    <property type="entry name" value="Glutaredoxin"/>
    <property type="match status" value="1"/>
</dbReference>
<dbReference type="CDD" id="cd02947">
    <property type="entry name" value="TRX_family"/>
    <property type="match status" value="1"/>
</dbReference>
<dbReference type="SUPFAM" id="SSF52833">
    <property type="entry name" value="Thioredoxin-like"/>
    <property type="match status" value="1"/>
</dbReference>
<accession>A0A346PFH5</accession>
<feature type="domain" description="Thioredoxin" evidence="1">
    <location>
        <begin position="5"/>
        <end position="135"/>
    </location>
</feature>
<organism evidence="3 4">
    <name type="scientific">Natrarchaeobaculum sulfurireducens</name>
    <dbReference type="NCBI Taxonomy" id="2044521"/>
    <lineage>
        <taxon>Archaea</taxon>
        <taxon>Methanobacteriati</taxon>
        <taxon>Methanobacteriota</taxon>
        <taxon>Stenosarchaea group</taxon>
        <taxon>Halobacteria</taxon>
        <taxon>Halobacteriales</taxon>
        <taxon>Natrialbaceae</taxon>
        <taxon>Natrarchaeobaculum</taxon>
    </lineage>
</organism>
<protein>
    <submittedName>
        <fullName evidence="2 3">Thiol-disulfide isomerase</fullName>
    </submittedName>
</protein>